<organism evidence="3 4">
    <name type="scientific">Aspergillus leporis</name>
    <dbReference type="NCBI Taxonomy" id="41062"/>
    <lineage>
        <taxon>Eukaryota</taxon>
        <taxon>Fungi</taxon>
        <taxon>Dikarya</taxon>
        <taxon>Ascomycota</taxon>
        <taxon>Pezizomycotina</taxon>
        <taxon>Eurotiomycetes</taxon>
        <taxon>Eurotiomycetidae</taxon>
        <taxon>Eurotiales</taxon>
        <taxon>Aspergillaceae</taxon>
        <taxon>Aspergillus</taxon>
        <taxon>Aspergillus subgen. Circumdati</taxon>
    </lineage>
</organism>
<dbReference type="InterPro" id="IPR048330">
    <property type="entry name" value="PcRGLX/YetA_2nd"/>
</dbReference>
<gene>
    <name evidence="3" type="ORF">BDV29DRAFT_151851</name>
</gene>
<dbReference type="InterPro" id="IPR048329">
    <property type="entry name" value="PcRGLX_1st"/>
</dbReference>
<feature type="domain" description="PcRGLX/YetA-like central beta-sandwich" evidence="2">
    <location>
        <begin position="115"/>
        <end position="222"/>
    </location>
</feature>
<dbReference type="AlphaFoldDB" id="A0A5N5XFS5"/>
<keyword evidence="4" id="KW-1185">Reference proteome</keyword>
<sequence>MNRKDGAIKVQWLGRHDTSHNPSATFGVPWPRGKYWPDRTTFTCSPQTGKSIVLQSWLLAYWPDGSIKWTAHAFAADGDVTDSYSVEAITTSPGSLQLDAACAGISIKHDTNTGFREVDTGKIRVVFPNTGSEVIKSIITTSNGTVIGKNGRLVLLSKTSLPTETESTDSHHFQSNIESVKVEQKDPIRALLTVRGIHHAVDANSKSSARSQEPWLPFILRF</sequence>
<evidence type="ECO:0000259" key="1">
    <source>
        <dbReference type="Pfam" id="PF19501"/>
    </source>
</evidence>
<dbReference type="Pfam" id="PF19501">
    <property type="entry name" value="PcRGLX_1st"/>
    <property type="match status" value="1"/>
</dbReference>
<dbReference type="EMBL" id="ML732150">
    <property type="protein sequence ID" value="KAB8079566.1"/>
    <property type="molecule type" value="Genomic_DNA"/>
</dbReference>
<dbReference type="PANTHER" id="PTHR40081:SF1">
    <property type="entry name" value="TAT PATHWAY SIGNAL SEQUENCE DOMAIN PROTEIN"/>
    <property type="match status" value="1"/>
</dbReference>
<protein>
    <submittedName>
        <fullName evidence="3">Uncharacterized protein</fullName>
    </submittedName>
</protein>
<dbReference type="OrthoDB" id="4798501at2759"/>
<dbReference type="PANTHER" id="PTHR40081">
    <property type="entry name" value="CONCANAVALIN A-LIKE LECTIN/GLUCANASE"/>
    <property type="match status" value="1"/>
</dbReference>
<dbReference type="Proteomes" id="UP000326565">
    <property type="component" value="Unassembled WGS sequence"/>
</dbReference>
<accession>A0A5N5XFS5</accession>
<proteinExistence type="predicted"/>
<evidence type="ECO:0000313" key="4">
    <source>
        <dbReference type="Proteomes" id="UP000326565"/>
    </source>
</evidence>
<reference evidence="3 4" key="1">
    <citation type="submission" date="2019-04" db="EMBL/GenBank/DDBJ databases">
        <title>Friends and foes A comparative genomics study of 23 Aspergillus species from section Flavi.</title>
        <authorList>
            <consortium name="DOE Joint Genome Institute"/>
            <person name="Kjaerbolling I."/>
            <person name="Vesth T."/>
            <person name="Frisvad J.C."/>
            <person name="Nybo J.L."/>
            <person name="Theobald S."/>
            <person name="Kildgaard S."/>
            <person name="Isbrandt T."/>
            <person name="Kuo A."/>
            <person name="Sato A."/>
            <person name="Lyhne E.K."/>
            <person name="Kogle M.E."/>
            <person name="Wiebenga A."/>
            <person name="Kun R.S."/>
            <person name="Lubbers R.J."/>
            <person name="Makela M.R."/>
            <person name="Barry K."/>
            <person name="Chovatia M."/>
            <person name="Clum A."/>
            <person name="Daum C."/>
            <person name="Haridas S."/>
            <person name="He G."/>
            <person name="LaButti K."/>
            <person name="Lipzen A."/>
            <person name="Mondo S."/>
            <person name="Riley R."/>
            <person name="Salamov A."/>
            <person name="Simmons B.A."/>
            <person name="Magnuson J.K."/>
            <person name="Henrissat B."/>
            <person name="Mortensen U.H."/>
            <person name="Larsen T.O."/>
            <person name="Devries R.P."/>
            <person name="Grigoriev I.V."/>
            <person name="Machida M."/>
            <person name="Baker S.E."/>
            <person name="Andersen M.R."/>
        </authorList>
    </citation>
    <scope>NUCLEOTIDE SEQUENCE [LARGE SCALE GENOMIC DNA]</scope>
    <source>
        <strain evidence="3 4">CBS 151.66</strain>
    </source>
</reference>
<dbReference type="Pfam" id="PF21345">
    <property type="entry name" value="PcRGLX_2nd"/>
    <property type="match status" value="1"/>
</dbReference>
<evidence type="ECO:0000259" key="2">
    <source>
        <dbReference type="Pfam" id="PF21345"/>
    </source>
</evidence>
<evidence type="ECO:0000313" key="3">
    <source>
        <dbReference type="EMBL" id="KAB8079566.1"/>
    </source>
</evidence>
<name>A0A5N5XFS5_9EURO</name>
<dbReference type="InterPro" id="IPR045793">
    <property type="entry name" value="PcRGLX/YetA-like"/>
</dbReference>
<feature type="domain" description="PcRGLX/YetA-like N-terminal RIFT barrel" evidence="1">
    <location>
        <begin position="8"/>
        <end position="88"/>
    </location>
</feature>